<dbReference type="STRING" id="491952.Mar181_2285"/>
<dbReference type="InterPro" id="IPR029058">
    <property type="entry name" value="AB_hydrolase_fold"/>
</dbReference>
<organism evidence="1 2">
    <name type="scientific">Marinomonas posidonica (strain CECT 7376 / NCIMB 14433 / IVIA-Po-181)</name>
    <dbReference type="NCBI Taxonomy" id="491952"/>
    <lineage>
        <taxon>Bacteria</taxon>
        <taxon>Pseudomonadati</taxon>
        <taxon>Pseudomonadota</taxon>
        <taxon>Gammaproteobacteria</taxon>
        <taxon>Oceanospirillales</taxon>
        <taxon>Oceanospirillaceae</taxon>
        <taxon>Marinomonas</taxon>
    </lineage>
</organism>
<dbReference type="Proteomes" id="UP000009230">
    <property type="component" value="Chromosome"/>
</dbReference>
<proteinExistence type="predicted"/>
<name>F6CUZ5_MARPP</name>
<reference evidence="1 2" key="1">
    <citation type="journal article" date="2012" name="Stand. Genomic Sci.">
        <title>Complete genome sequence of Marinomonas posidonica type strain (IVIA-Po-181(T)).</title>
        <authorList>
            <person name="Lucas-Elio P."/>
            <person name="Goodwin L."/>
            <person name="Woyke T."/>
            <person name="Pitluck S."/>
            <person name="Nolan M."/>
            <person name="Kyrpides N.C."/>
            <person name="Detter J.C."/>
            <person name="Copeland A."/>
            <person name="Lu M."/>
            <person name="Bruce D."/>
            <person name="Detter C."/>
            <person name="Tapia R."/>
            <person name="Han S."/>
            <person name="Land M.L."/>
            <person name="Ivanova N."/>
            <person name="Mikhailova N."/>
            <person name="Johnston A.W."/>
            <person name="Sanchez-Amat A."/>
        </authorList>
    </citation>
    <scope>NUCLEOTIDE SEQUENCE [LARGE SCALE GENOMIC DNA]</scope>
    <source>
        <strain evidence="2">CECT 7376 / NCIMB 14433 / IVIA-Po-181</strain>
    </source>
</reference>
<dbReference type="eggNOG" id="COG4188">
    <property type="taxonomic scope" value="Bacteria"/>
</dbReference>
<protein>
    <recommendedName>
        <fullName evidence="3">Alpha/beta hydrolase</fullName>
    </recommendedName>
</protein>
<dbReference type="RefSeq" id="WP_013796796.1">
    <property type="nucleotide sequence ID" value="NC_015559.1"/>
</dbReference>
<dbReference type="EMBL" id="CP002771">
    <property type="protein sequence ID" value="AEF55321.1"/>
    <property type="molecule type" value="Genomic_DNA"/>
</dbReference>
<evidence type="ECO:0008006" key="3">
    <source>
        <dbReference type="Google" id="ProtNLM"/>
    </source>
</evidence>
<accession>F6CUZ5</accession>
<evidence type="ECO:0000313" key="2">
    <source>
        <dbReference type="Proteomes" id="UP000009230"/>
    </source>
</evidence>
<keyword evidence="2" id="KW-1185">Reference proteome</keyword>
<sequence>MKYLKVILAVVMFWVESVQAEIIYDKSRERNIPINISYPVDKKSCSMELKCSVAFLSAGYGVSHTRYSFLAKQLNELGYLVVAVAHELPQDPPLSIEGNLYETRSENWARGATTLEFLWGELQPRFLNYDFGALLLVGHSNGGDISAWLGNEGRPYIKSIITLDHRRVPLPRSKNIGILSIRGGDFSADKGVLPTDSERELYSSCVVKITESKHNDMSDHGPSWLKKEILGLVKSYLNSAVCGSSGKA</sequence>
<dbReference type="SUPFAM" id="SSF53474">
    <property type="entry name" value="alpha/beta-Hydrolases"/>
    <property type="match status" value="1"/>
</dbReference>
<evidence type="ECO:0000313" key="1">
    <source>
        <dbReference type="EMBL" id="AEF55321.1"/>
    </source>
</evidence>
<dbReference type="OrthoDB" id="9814760at2"/>
<dbReference type="HOGENOM" id="CLU_086364_0_0_6"/>
<gene>
    <name evidence="1" type="ordered locus">Mar181_2285</name>
</gene>
<dbReference type="AlphaFoldDB" id="F6CUZ5"/>
<dbReference type="Gene3D" id="3.40.50.1820">
    <property type="entry name" value="alpha/beta hydrolase"/>
    <property type="match status" value="1"/>
</dbReference>
<dbReference type="KEGG" id="mpc:Mar181_2285"/>